<evidence type="ECO:0000313" key="3">
    <source>
        <dbReference type="Proteomes" id="UP000758155"/>
    </source>
</evidence>
<comment type="caution">
    <text evidence="2">The sequence shown here is derived from an EMBL/GenBank/DDBJ whole genome shotgun (WGS) entry which is preliminary data.</text>
</comment>
<proteinExistence type="predicted"/>
<organism evidence="2 3">
    <name type="scientific">Didymella heteroderae</name>
    <dbReference type="NCBI Taxonomy" id="1769908"/>
    <lineage>
        <taxon>Eukaryota</taxon>
        <taxon>Fungi</taxon>
        <taxon>Dikarya</taxon>
        <taxon>Ascomycota</taxon>
        <taxon>Pezizomycotina</taxon>
        <taxon>Dothideomycetes</taxon>
        <taxon>Pleosporomycetidae</taxon>
        <taxon>Pleosporales</taxon>
        <taxon>Pleosporineae</taxon>
        <taxon>Didymellaceae</taxon>
        <taxon>Didymella</taxon>
    </lineage>
</organism>
<accession>A0A9P4WIP1</accession>
<evidence type="ECO:0000313" key="2">
    <source>
        <dbReference type="EMBL" id="KAF3033276.1"/>
    </source>
</evidence>
<gene>
    <name evidence="2" type="ORF">E8E12_004803</name>
</gene>
<dbReference type="OrthoDB" id="3945111at2759"/>
<feature type="compositionally biased region" description="Basic residues" evidence="1">
    <location>
        <begin position="469"/>
        <end position="480"/>
    </location>
</feature>
<feature type="compositionally biased region" description="Basic and acidic residues" evidence="1">
    <location>
        <begin position="161"/>
        <end position="173"/>
    </location>
</feature>
<sequence>MASADFARGSEALGLSIEHDILREPIPVPCLSRRGTSSTTGSGKALPPGHWTFPLSGNCPNCHHHHRSLKVHVRKTDDSSNLADVRCEKCDKLWLGSGGRNSTRISLASVETIEPPPTEPEARTAFFHAIRAVTRVGTLSQDLPIIPETIGGPSRVPSGRDPNKDSAEQRPADPPEVAFVDANKTASNPQLPTTGFPNGGLNASMNNAKAARTRQLLSSVRRRLASTRLSRLPLVTKLLGEGHLSTVGCTQIGVNNVTAISRTALAQLPEPVRHAEEDQTQGPLLKEVYSAKTGASNPERVEGSDLSAAFDRDAFVAMSPEQRFAFVRKRVTALSAQHLRPDSSRRISSPESHGSFLDDLTTALLGVGDVFDRYNAAELPGDADSSLPRRSLQISDTRTSEAPTIVDGQIYAPENLFREVLNRAYRLSGLAEYPVVADGSNGNDHEANGRSSLDSIVTAAASITSGRGRAPHRRSQHSVGRRSMLPPTERANSQPNLSSSHEVDTVFSQDTDGLSSPP</sequence>
<dbReference type="Proteomes" id="UP000758155">
    <property type="component" value="Unassembled WGS sequence"/>
</dbReference>
<reference evidence="2" key="1">
    <citation type="submission" date="2019-04" db="EMBL/GenBank/DDBJ databases">
        <title>Sequencing of skin fungus with MAO and IRED activity.</title>
        <authorList>
            <person name="Marsaioli A.J."/>
            <person name="Bonatto J.M.C."/>
            <person name="Reis Junior O."/>
        </authorList>
    </citation>
    <scope>NUCLEOTIDE SEQUENCE</scope>
    <source>
        <strain evidence="2">28M1</strain>
    </source>
</reference>
<dbReference type="EMBL" id="SWKV01000084">
    <property type="protein sequence ID" value="KAF3033276.1"/>
    <property type="molecule type" value="Genomic_DNA"/>
</dbReference>
<keyword evidence="3" id="KW-1185">Reference proteome</keyword>
<protein>
    <submittedName>
        <fullName evidence="2">Uncharacterized protein</fullName>
    </submittedName>
</protein>
<feature type="region of interest" description="Disordered" evidence="1">
    <location>
        <begin position="462"/>
        <end position="518"/>
    </location>
</feature>
<evidence type="ECO:0000256" key="1">
    <source>
        <dbReference type="SAM" id="MobiDB-lite"/>
    </source>
</evidence>
<feature type="region of interest" description="Disordered" evidence="1">
    <location>
        <begin position="144"/>
        <end position="174"/>
    </location>
</feature>
<name>A0A9P4WIP1_9PLEO</name>
<feature type="region of interest" description="Disordered" evidence="1">
    <location>
        <begin position="379"/>
        <end position="399"/>
    </location>
</feature>
<dbReference type="AlphaFoldDB" id="A0A9P4WIP1"/>
<feature type="compositionally biased region" description="Polar residues" evidence="1">
    <location>
        <begin position="490"/>
        <end position="518"/>
    </location>
</feature>